<dbReference type="InterPro" id="IPR003084">
    <property type="entry name" value="HDAC_I/II"/>
</dbReference>
<dbReference type="PANTHER" id="PTHR10625">
    <property type="entry name" value="HISTONE DEACETYLASE HDAC1-RELATED"/>
    <property type="match status" value="1"/>
</dbReference>
<dbReference type="InterPro" id="IPR000286">
    <property type="entry name" value="HDACs"/>
</dbReference>
<gene>
    <name evidence="4" type="ORF">E6H05_11130</name>
</gene>
<dbReference type="Proteomes" id="UP000318834">
    <property type="component" value="Unassembled WGS sequence"/>
</dbReference>
<dbReference type="GO" id="GO:0040029">
    <property type="term" value="P:epigenetic regulation of gene expression"/>
    <property type="evidence" value="ECO:0007669"/>
    <property type="project" value="TreeGrafter"/>
</dbReference>
<dbReference type="CDD" id="cd09992">
    <property type="entry name" value="HDAC_classII"/>
    <property type="match status" value="1"/>
</dbReference>
<evidence type="ECO:0000313" key="5">
    <source>
        <dbReference type="Proteomes" id="UP000318834"/>
    </source>
</evidence>
<protein>
    <submittedName>
        <fullName evidence="4">Histone deacetylase</fullName>
    </submittedName>
</protein>
<comment type="similarity">
    <text evidence="1">Belongs to the histone deacetylase family.</text>
</comment>
<name>A0A537IMT9_9BACT</name>
<sequence length="354" mass="37799">MRSAVCVLHSDVFVSHPDYLKHETGQGHPERPQRVAAIIEAVDRSPLAETLERVRPEPVDEEQLAAVHVREYVQHVRDVAAHGGGALDADTVVSPASYEIARLSAGGAVAATRAVLEGRVPAAFAAIRPPGHHALPDRGMGFCLFNNAAVAADDARRRFGLSRLCILDWDVHHGNGTQAIFYRDGGVLYISLHQEYWYPGTGAIEETGAGDGTGFTINIPLPAGTGDEGYRLAFEEVVIPVLNVSAPQGLIISAGYDAHFGDPLGGMLVTAAGFWTLAQMVFHSRPERTGVAAILEGGYDLAHLTDSVMATLAALAGRPAPAAEHPGPGAETPYSAVRARIRQVRSTVRNYWNI</sequence>
<dbReference type="SUPFAM" id="SSF52768">
    <property type="entry name" value="Arginase/deacetylase"/>
    <property type="match status" value="1"/>
</dbReference>
<dbReference type="GO" id="GO:0004407">
    <property type="term" value="F:histone deacetylase activity"/>
    <property type="evidence" value="ECO:0007669"/>
    <property type="project" value="InterPro"/>
</dbReference>
<dbReference type="EMBL" id="VBAP01000088">
    <property type="protein sequence ID" value="TMI72422.1"/>
    <property type="molecule type" value="Genomic_DNA"/>
</dbReference>
<reference evidence="4 5" key="1">
    <citation type="journal article" date="2019" name="Nat. Microbiol.">
        <title>Mediterranean grassland soil C-N compound turnover is dependent on rainfall and depth, and is mediated by genomically divergent microorganisms.</title>
        <authorList>
            <person name="Diamond S."/>
            <person name="Andeer P.F."/>
            <person name="Li Z."/>
            <person name="Crits-Christoph A."/>
            <person name="Burstein D."/>
            <person name="Anantharaman K."/>
            <person name="Lane K.R."/>
            <person name="Thomas B.C."/>
            <person name="Pan C."/>
            <person name="Northen T.R."/>
            <person name="Banfield J.F."/>
        </authorList>
    </citation>
    <scope>NUCLEOTIDE SEQUENCE [LARGE SCALE GENOMIC DNA]</scope>
    <source>
        <strain evidence="4">NP_8</strain>
    </source>
</reference>
<proteinExistence type="inferred from homology"/>
<evidence type="ECO:0000259" key="3">
    <source>
        <dbReference type="Pfam" id="PF00850"/>
    </source>
</evidence>
<dbReference type="GO" id="GO:0016787">
    <property type="term" value="F:hydrolase activity"/>
    <property type="evidence" value="ECO:0007669"/>
    <property type="project" value="UniProtKB-KW"/>
</dbReference>
<feature type="domain" description="Histone deacetylase" evidence="3">
    <location>
        <begin position="28"/>
        <end position="314"/>
    </location>
</feature>
<dbReference type="AlphaFoldDB" id="A0A537IMT9"/>
<organism evidence="4 5">
    <name type="scientific">Candidatus Segetimicrobium genomatis</name>
    <dbReference type="NCBI Taxonomy" id="2569760"/>
    <lineage>
        <taxon>Bacteria</taxon>
        <taxon>Bacillati</taxon>
        <taxon>Candidatus Sysuimicrobiota</taxon>
        <taxon>Candidatus Sysuimicrobiia</taxon>
        <taxon>Candidatus Sysuimicrobiales</taxon>
        <taxon>Candidatus Segetimicrobiaceae</taxon>
        <taxon>Candidatus Segetimicrobium</taxon>
    </lineage>
</organism>
<dbReference type="InterPro" id="IPR023696">
    <property type="entry name" value="Ureohydrolase_dom_sf"/>
</dbReference>
<evidence type="ECO:0000256" key="2">
    <source>
        <dbReference type="ARBA" id="ARBA00022801"/>
    </source>
</evidence>
<evidence type="ECO:0000313" key="4">
    <source>
        <dbReference type="EMBL" id="TMI72422.1"/>
    </source>
</evidence>
<comment type="caution">
    <text evidence="4">The sequence shown here is derived from an EMBL/GenBank/DDBJ whole genome shotgun (WGS) entry which is preliminary data.</text>
</comment>
<dbReference type="PANTHER" id="PTHR10625:SF10">
    <property type="entry name" value="HISTONE DEACETYLASE HDAC1"/>
    <property type="match status" value="1"/>
</dbReference>
<dbReference type="PRINTS" id="PR01270">
    <property type="entry name" value="HDASUPER"/>
</dbReference>
<dbReference type="InterPro" id="IPR023801">
    <property type="entry name" value="His_deacetylse_dom"/>
</dbReference>
<dbReference type="Pfam" id="PF00850">
    <property type="entry name" value="Hist_deacetyl"/>
    <property type="match status" value="1"/>
</dbReference>
<dbReference type="PRINTS" id="PR01271">
    <property type="entry name" value="HISDACETLASE"/>
</dbReference>
<dbReference type="InterPro" id="IPR037138">
    <property type="entry name" value="His_deacetylse_dom_sf"/>
</dbReference>
<evidence type="ECO:0000256" key="1">
    <source>
        <dbReference type="ARBA" id="ARBA00005947"/>
    </source>
</evidence>
<dbReference type="Gene3D" id="3.40.800.20">
    <property type="entry name" value="Histone deacetylase domain"/>
    <property type="match status" value="1"/>
</dbReference>
<accession>A0A537IMT9</accession>
<keyword evidence="2" id="KW-0378">Hydrolase</keyword>